<protein>
    <submittedName>
        <fullName evidence="1">Uncharacterized protein</fullName>
    </submittedName>
</protein>
<accession>A0AAD6Z9U6</accession>
<keyword evidence="2" id="KW-1185">Reference proteome</keyword>
<name>A0AAD6Z9U6_9AGAR</name>
<gene>
    <name evidence="1" type="ORF">DFH08DRAFT_717647</name>
</gene>
<evidence type="ECO:0000313" key="1">
    <source>
        <dbReference type="EMBL" id="KAJ7312413.1"/>
    </source>
</evidence>
<comment type="caution">
    <text evidence="1">The sequence shown here is derived from an EMBL/GenBank/DDBJ whole genome shotgun (WGS) entry which is preliminary data.</text>
</comment>
<dbReference type="AlphaFoldDB" id="A0AAD6Z9U6"/>
<reference evidence="1" key="1">
    <citation type="submission" date="2023-03" db="EMBL/GenBank/DDBJ databases">
        <title>Massive genome expansion in bonnet fungi (Mycena s.s.) driven by repeated elements and novel gene families across ecological guilds.</title>
        <authorList>
            <consortium name="Lawrence Berkeley National Laboratory"/>
            <person name="Harder C.B."/>
            <person name="Miyauchi S."/>
            <person name="Viragh M."/>
            <person name="Kuo A."/>
            <person name="Thoen E."/>
            <person name="Andreopoulos B."/>
            <person name="Lu D."/>
            <person name="Skrede I."/>
            <person name="Drula E."/>
            <person name="Henrissat B."/>
            <person name="Morin E."/>
            <person name="Kohler A."/>
            <person name="Barry K."/>
            <person name="LaButti K."/>
            <person name="Morin E."/>
            <person name="Salamov A."/>
            <person name="Lipzen A."/>
            <person name="Mereny Z."/>
            <person name="Hegedus B."/>
            <person name="Baldrian P."/>
            <person name="Stursova M."/>
            <person name="Weitz H."/>
            <person name="Taylor A."/>
            <person name="Grigoriev I.V."/>
            <person name="Nagy L.G."/>
            <person name="Martin F."/>
            <person name="Kauserud H."/>
        </authorList>
    </citation>
    <scope>NUCLEOTIDE SEQUENCE</scope>
    <source>
        <strain evidence="1">CBHHK002</strain>
    </source>
</reference>
<dbReference type="EMBL" id="JARIHO010000072">
    <property type="protein sequence ID" value="KAJ7312413.1"/>
    <property type="molecule type" value="Genomic_DNA"/>
</dbReference>
<organism evidence="1 2">
    <name type="scientific">Mycena albidolilacea</name>
    <dbReference type="NCBI Taxonomy" id="1033008"/>
    <lineage>
        <taxon>Eukaryota</taxon>
        <taxon>Fungi</taxon>
        <taxon>Dikarya</taxon>
        <taxon>Basidiomycota</taxon>
        <taxon>Agaricomycotina</taxon>
        <taxon>Agaricomycetes</taxon>
        <taxon>Agaricomycetidae</taxon>
        <taxon>Agaricales</taxon>
        <taxon>Marasmiineae</taxon>
        <taxon>Mycenaceae</taxon>
        <taxon>Mycena</taxon>
    </lineage>
</organism>
<proteinExistence type="predicted"/>
<evidence type="ECO:0000313" key="2">
    <source>
        <dbReference type="Proteomes" id="UP001218218"/>
    </source>
</evidence>
<dbReference type="Proteomes" id="UP001218218">
    <property type="component" value="Unassembled WGS sequence"/>
</dbReference>
<sequence>MIYPKFLSELLDSSQRVLLTHATTFQEALDLIHETIGCADIAVKPVLTYELSNATKSTEAVCLGSDADWEGCLKSVTAAEKPSKPISVKINIMEQYIASLRVKLKIKLPSAVGAKTGRGKQKIQIMDLEHTESGDDDFDDGLGIMEKEKKRLRELQGKYSRCQLCGPDKACKVDINGNHCRLSNNQLCTWSMALVLKMRGVTLSTPPNDSLFEMFFKNSKPTPASSMAHPSFPFPPYMPMNSMNPYGMMPWGMPGMPSLVPPMSPVRPTPNPQIVRASGSNRRLPPIQSSDPLDMAAASVYPEITSFLRKLDQFHPKRDLLKYIPLFKELDFFNIDEIAKLDTATALRGAMDISLGNATFLLEQVRGEMKRTDRKRHALEAGT</sequence>